<protein>
    <submittedName>
        <fullName evidence="2">Riboflavin biosynthesis protein RibD</fullName>
    </submittedName>
</protein>
<keyword evidence="3" id="KW-1185">Reference proteome</keyword>
<dbReference type="GO" id="GO:0008835">
    <property type="term" value="F:diaminohydroxyphosphoribosylaminopyrimidine deaminase activity"/>
    <property type="evidence" value="ECO:0007669"/>
    <property type="project" value="TreeGrafter"/>
</dbReference>
<dbReference type="Gene3D" id="3.40.140.10">
    <property type="entry name" value="Cytidine Deaminase, domain 2"/>
    <property type="match status" value="1"/>
</dbReference>
<organism evidence="2 3">
    <name type="scientific">Sinomicrobium weinanense</name>
    <dbReference type="NCBI Taxonomy" id="2842200"/>
    <lineage>
        <taxon>Bacteria</taxon>
        <taxon>Pseudomonadati</taxon>
        <taxon>Bacteroidota</taxon>
        <taxon>Flavobacteriia</taxon>
        <taxon>Flavobacteriales</taxon>
        <taxon>Flavobacteriaceae</taxon>
        <taxon>Sinomicrobium</taxon>
    </lineage>
</organism>
<dbReference type="InterPro" id="IPR002125">
    <property type="entry name" value="CMP_dCMP_dom"/>
</dbReference>
<feature type="non-terminal residue" evidence="2">
    <location>
        <position position="88"/>
    </location>
</feature>
<dbReference type="PROSITE" id="PS51747">
    <property type="entry name" value="CYT_DCMP_DEAMINASES_2"/>
    <property type="match status" value="1"/>
</dbReference>
<feature type="domain" description="CMP/dCMP-type deaminase" evidence="1">
    <location>
        <begin position="2"/>
        <end position="88"/>
    </location>
</feature>
<dbReference type="EMBL" id="JACVDC010000107">
    <property type="protein sequence ID" value="MBC9798355.1"/>
    <property type="molecule type" value="Genomic_DNA"/>
</dbReference>
<sequence>MNIHEKYLKRCIQLAKNGLGTTYPNPLVGSIVVHNDTIIGEGWHRKAGEPHAEVHAIRSVTHTSLLAESTIYVSLEPCSHHGKTPPCS</sequence>
<gene>
    <name evidence="2" type="ORF">IBL28_20475</name>
</gene>
<reference evidence="2 3" key="1">
    <citation type="submission" date="2020-09" db="EMBL/GenBank/DDBJ databases">
        <title>Sinomicrobium weinanense sp. nov., a halophilic bacteria isolated from saline-alkali soil.</title>
        <authorList>
            <person name="Wu P."/>
            <person name="Ren H."/>
            <person name="Mei Y."/>
            <person name="Liang Y."/>
            <person name="Chen Z."/>
        </authorList>
    </citation>
    <scope>NUCLEOTIDE SEQUENCE [LARGE SCALE GENOMIC DNA]</scope>
    <source>
        <strain evidence="2 3">FJxs</strain>
    </source>
</reference>
<dbReference type="AlphaFoldDB" id="A0A926Q5U2"/>
<dbReference type="RefSeq" id="WP_345725305.1">
    <property type="nucleotide sequence ID" value="NZ_JACVDC010000107.1"/>
</dbReference>
<proteinExistence type="predicted"/>
<dbReference type="SUPFAM" id="SSF53927">
    <property type="entry name" value="Cytidine deaminase-like"/>
    <property type="match status" value="1"/>
</dbReference>
<evidence type="ECO:0000259" key="1">
    <source>
        <dbReference type="PROSITE" id="PS51747"/>
    </source>
</evidence>
<dbReference type="Proteomes" id="UP000653730">
    <property type="component" value="Unassembled WGS sequence"/>
</dbReference>
<comment type="caution">
    <text evidence="2">The sequence shown here is derived from an EMBL/GenBank/DDBJ whole genome shotgun (WGS) entry which is preliminary data.</text>
</comment>
<evidence type="ECO:0000313" key="2">
    <source>
        <dbReference type="EMBL" id="MBC9798355.1"/>
    </source>
</evidence>
<dbReference type="Pfam" id="PF00383">
    <property type="entry name" value="dCMP_cyt_deam_1"/>
    <property type="match status" value="1"/>
</dbReference>
<accession>A0A926Q5U2</accession>
<dbReference type="PANTHER" id="PTHR11079">
    <property type="entry name" value="CYTOSINE DEAMINASE FAMILY MEMBER"/>
    <property type="match status" value="1"/>
</dbReference>
<dbReference type="CDD" id="cd01284">
    <property type="entry name" value="Riboflavin_deaminase-reductase"/>
    <property type="match status" value="1"/>
</dbReference>
<dbReference type="InterPro" id="IPR016193">
    <property type="entry name" value="Cytidine_deaminase-like"/>
</dbReference>
<name>A0A926Q5U2_9FLAO</name>
<dbReference type="PANTHER" id="PTHR11079:SF162">
    <property type="entry name" value="RIBOFLAVIN BIOSYNTHESIS PROTEIN PYRD, CHLOROPLASTIC"/>
    <property type="match status" value="1"/>
</dbReference>
<evidence type="ECO:0000313" key="3">
    <source>
        <dbReference type="Proteomes" id="UP000653730"/>
    </source>
</evidence>